<organism evidence="2 3">
    <name type="scientific">Stemphylium lycopersici</name>
    <name type="common">Tomato gray leaf spot disease fungus</name>
    <name type="synonym">Thyrospora lycopersici</name>
    <dbReference type="NCBI Taxonomy" id="183478"/>
    <lineage>
        <taxon>Eukaryota</taxon>
        <taxon>Fungi</taxon>
        <taxon>Dikarya</taxon>
        <taxon>Ascomycota</taxon>
        <taxon>Pezizomycotina</taxon>
        <taxon>Dothideomycetes</taxon>
        <taxon>Pleosporomycetidae</taxon>
        <taxon>Pleosporales</taxon>
        <taxon>Pleosporineae</taxon>
        <taxon>Pleosporaceae</taxon>
        <taxon>Stemphylium</taxon>
    </lineage>
</organism>
<gene>
    <name evidence="2" type="ORF">DDE83_002492</name>
</gene>
<proteinExistence type="predicted"/>
<feature type="chain" id="PRO_5017032521" evidence="1">
    <location>
        <begin position="18"/>
        <end position="124"/>
    </location>
</feature>
<accession>A0A364N9Q2</accession>
<keyword evidence="1" id="KW-0732">Signal</keyword>
<evidence type="ECO:0000256" key="1">
    <source>
        <dbReference type="SAM" id="SignalP"/>
    </source>
</evidence>
<evidence type="ECO:0000313" key="3">
    <source>
        <dbReference type="Proteomes" id="UP000249619"/>
    </source>
</evidence>
<evidence type="ECO:0000313" key="2">
    <source>
        <dbReference type="EMBL" id="RAR14074.1"/>
    </source>
</evidence>
<dbReference type="AlphaFoldDB" id="A0A364N9Q2"/>
<protein>
    <submittedName>
        <fullName evidence="2">Uncharacterized protein</fullName>
    </submittedName>
</protein>
<dbReference type="EMBL" id="QGDH01000026">
    <property type="protein sequence ID" value="RAR14074.1"/>
    <property type="molecule type" value="Genomic_DNA"/>
</dbReference>
<comment type="caution">
    <text evidence="2">The sequence shown here is derived from an EMBL/GenBank/DDBJ whole genome shotgun (WGS) entry which is preliminary data.</text>
</comment>
<sequence length="124" mass="13250">MFTLIPTVALLAGLSAALPTYKTPAAAAGATIYTSKHFAGDSTAIPANAWCTDLSSIFGDFDGHVRSLAVEKGYQCQFFLDRGCPDKAPPSRKLDFSCTDSDVMKPDLGPAFDFKMRSAYCALI</sequence>
<dbReference type="OrthoDB" id="3786098at2759"/>
<name>A0A364N9Q2_STELY</name>
<dbReference type="Proteomes" id="UP000249619">
    <property type="component" value="Unassembled WGS sequence"/>
</dbReference>
<reference evidence="3" key="1">
    <citation type="submission" date="2018-05" db="EMBL/GenBank/DDBJ databases">
        <title>Draft genome sequence of Stemphylium lycopersici strain CIDEFI 213.</title>
        <authorList>
            <person name="Medina R."/>
            <person name="Franco M.E.E."/>
            <person name="Lucentini C.G."/>
            <person name="Saparrat M.C.N."/>
            <person name="Balatti P.A."/>
        </authorList>
    </citation>
    <scope>NUCLEOTIDE SEQUENCE [LARGE SCALE GENOMIC DNA]</scope>
    <source>
        <strain evidence="3">CIDEFI 213</strain>
    </source>
</reference>
<feature type="signal peptide" evidence="1">
    <location>
        <begin position="1"/>
        <end position="17"/>
    </location>
</feature>
<keyword evidence="3" id="KW-1185">Reference proteome</keyword>